<feature type="domain" description="RRM" evidence="5">
    <location>
        <begin position="104"/>
        <end position="181"/>
    </location>
</feature>
<dbReference type="InterPro" id="IPR012677">
    <property type="entry name" value="Nucleotide-bd_a/b_plait_sf"/>
</dbReference>
<dbReference type="InterPro" id="IPR029123">
    <property type="entry name" value="RBM39_linker"/>
</dbReference>
<evidence type="ECO:0000313" key="6">
    <source>
        <dbReference type="EMBL" id="LAC24137.1"/>
    </source>
</evidence>
<dbReference type="SUPFAM" id="SSF54928">
    <property type="entry name" value="RNA-binding domain, RBD"/>
    <property type="match status" value="2"/>
</dbReference>
<feature type="domain" description="RRM" evidence="5">
    <location>
        <begin position="8"/>
        <end position="85"/>
    </location>
</feature>
<evidence type="ECO:0000259" key="5">
    <source>
        <dbReference type="PROSITE" id="PS50102"/>
    </source>
</evidence>
<keyword evidence="2" id="KW-0677">Repeat</keyword>
<evidence type="ECO:0000256" key="1">
    <source>
        <dbReference type="ARBA" id="ARBA00022553"/>
    </source>
</evidence>
<dbReference type="GO" id="GO:0006397">
    <property type="term" value="P:mRNA processing"/>
    <property type="evidence" value="ECO:0007669"/>
    <property type="project" value="InterPro"/>
</dbReference>
<dbReference type="PANTHER" id="PTHR48036">
    <property type="entry name" value="SPLICING FACTOR (PAD-1), PUTATIVE (AFU_ORTHOLOGUE AFUA_1G15810)-RELATED"/>
    <property type="match status" value="1"/>
</dbReference>
<keyword evidence="1" id="KW-0597">Phosphoprotein</keyword>
<dbReference type="SMART" id="SM00361">
    <property type="entry name" value="RRM_1"/>
    <property type="match status" value="2"/>
</dbReference>
<dbReference type="CDD" id="cd12283">
    <property type="entry name" value="RRM1_RBM39_like"/>
    <property type="match status" value="1"/>
</dbReference>
<dbReference type="Pfam" id="PF15519">
    <property type="entry name" value="RBM39linker"/>
    <property type="match status" value="1"/>
</dbReference>
<reference evidence="6" key="1">
    <citation type="submission" date="2017-11" db="EMBL/GenBank/DDBJ databases">
        <title>The sensing device of the deep-sea amphipod.</title>
        <authorList>
            <person name="Kobayashi H."/>
            <person name="Nagahama T."/>
            <person name="Arai W."/>
            <person name="Sasagawa Y."/>
            <person name="Umeda M."/>
            <person name="Hayashi T."/>
            <person name="Nikaido I."/>
            <person name="Watanabe H."/>
            <person name="Oguri K."/>
            <person name="Kitazato H."/>
            <person name="Fujioka K."/>
            <person name="Kido Y."/>
            <person name="Takami H."/>
        </authorList>
    </citation>
    <scope>NUCLEOTIDE SEQUENCE</scope>
    <source>
        <tissue evidence="6">Whole body</tissue>
    </source>
</reference>
<dbReference type="EMBL" id="IACT01004964">
    <property type="protein sequence ID" value="LAC24137.1"/>
    <property type="molecule type" value="mRNA"/>
</dbReference>
<dbReference type="GO" id="GO:0005634">
    <property type="term" value="C:nucleus"/>
    <property type="evidence" value="ECO:0007669"/>
    <property type="project" value="InterPro"/>
</dbReference>
<dbReference type="GO" id="GO:0003723">
    <property type="term" value="F:RNA binding"/>
    <property type="evidence" value="ECO:0007669"/>
    <property type="project" value="UniProtKB-UniRule"/>
</dbReference>
<protein>
    <submittedName>
        <fullName evidence="6">RNA-binding protein 39 isoform X1</fullName>
    </submittedName>
</protein>
<dbReference type="InterPro" id="IPR006509">
    <property type="entry name" value="RBM39_SF"/>
</dbReference>
<dbReference type="Pfam" id="PF00076">
    <property type="entry name" value="RRM_1"/>
    <property type="match status" value="3"/>
</dbReference>
<dbReference type="Gene3D" id="3.30.70.330">
    <property type="match status" value="3"/>
</dbReference>
<name>A0A6A7FZR4_9CRUS</name>
<accession>A0A6A7FZR4</accession>
<sequence>MEAERDRRTVFACQIHPRVDEKDIFDFFSQCGKVRDVQLIRDAKTSKSKGLAYVEFHDQASVALALAFSGQLLGGYPISVQVTQSEKNRAAAAAAAAATMDSAMRLYVSGLAPDVAKDDLEPIFGAFGDLEFIELKKDIDSSGCRGGYVQFAKGSEAMEALQNLNGLSLLGQNITLSQVDIMGIAASGGGHVDPNASTLNIPGLSTTALDEGHGGMQMSANSRLMLMQRLQASAPVAGQLNLPPMPMMNAMQAMVTQMPKPLTSQFCQLKNMFDPSKESGKTWEKEIRDDVKDECSKFGRVLHCAVDKKSLGHVYLKFEGIHAAQKAVAALNGRWFAQKQIVASYVTREYYDQRYPESKLAR</sequence>
<dbReference type="NCBIfam" id="TIGR01622">
    <property type="entry name" value="SF-CC1"/>
    <property type="match status" value="1"/>
</dbReference>
<dbReference type="SMART" id="SM00360">
    <property type="entry name" value="RRM"/>
    <property type="match status" value="3"/>
</dbReference>
<evidence type="ECO:0000256" key="2">
    <source>
        <dbReference type="ARBA" id="ARBA00022737"/>
    </source>
</evidence>
<dbReference type="CDD" id="cd12285">
    <property type="entry name" value="RRM3_RBM39_like"/>
    <property type="match status" value="1"/>
</dbReference>
<dbReference type="InterPro" id="IPR035979">
    <property type="entry name" value="RBD_domain_sf"/>
</dbReference>
<evidence type="ECO:0000256" key="4">
    <source>
        <dbReference type="PROSITE-ProRule" id="PRU00176"/>
    </source>
</evidence>
<dbReference type="InterPro" id="IPR000504">
    <property type="entry name" value="RRM_dom"/>
</dbReference>
<keyword evidence="3 4" id="KW-0694">RNA-binding</keyword>
<evidence type="ECO:0000256" key="3">
    <source>
        <dbReference type="ARBA" id="ARBA00022884"/>
    </source>
</evidence>
<dbReference type="InterPro" id="IPR003954">
    <property type="entry name" value="RRM_euk-type"/>
</dbReference>
<feature type="domain" description="RRM" evidence="5">
    <location>
        <begin position="251"/>
        <end position="348"/>
    </location>
</feature>
<organism evidence="6">
    <name type="scientific">Hirondellea gigas</name>
    <dbReference type="NCBI Taxonomy" id="1518452"/>
    <lineage>
        <taxon>Eukaryota</taxon>
        <taxon>Metazoa</taxon>
        <taxon>Ecdysozoa</taxon>
        <taxon>Arthropoda</taxon>
        <taxon>Crustacea</taxon>
        <taxon>Multicrustacea</taxon>
        <taxon>Malacostraca</taxon>
        <taxon>Eumalacostraca</taxon>
        <taxon>Peracarida</taxon>
        <taxon>Amphipoda</taxon>
        <taxon>Amphilochidea</taxon>
        <taxon>Lysianassida</taxon>
        <taxon>Lysianassidira</taxon>
        <taxon>Lysianassoidea</taxon>
        <taxon>Lysianassidae</taxon>
        <taxon>Hirondellea</taxon>
    </lineage>
</organism>
<dbReference type="AlphaFoldDB" id="A0A6A7FZR4"/>
<dbReference type="PROSITE" id="PS50102">
    <property type="entry name" value="RRM"/>
    <property type="match status" value="3"/>
</dbReference>
<proteinExistence type="evidence at transcript level"/>